<keyword evidence="3" id="KW-1185">Reference proteome</keyword>
<keyword evidence="1" id="KW-0812">Transmembrane</keyword>
<accession>A0ABS6BKW3</accession>
<evidence type="ECO:0000313" key="3">
    <source>
        <dbReference type="Proteomes" id="UP000776276"/>
    </source>
</evidence>
<name>A0ABS6BKW3_9SPHN</name>
<keyword evidence="1" id="KW-0472">Membrane</keyword>
<comment type="caution">
    <text evidence="2">The sequence shown here is derived from an EMBL/GenBank/DDBJ whole genome shotgun (WGS) entry which is preliminary data.</text>
</comment>
<protein>
    <submittedName>
        <fullName evidence="2">Uncharacterized protein</fullName>
    </submittedName>
</protein>
<dbReference type="EMBL" id="JAHKRT010000005">
    <property type="protein sequence ID" value="MBU3078262.1"/>
    <property type="molecule type" value="Genomic_DNA"/>
</dbReference>
<gene>
    <name evidence="2" type="ORF">KOF26_10315</name>
</gene>
<sequence>MLAISLSAGLAAIDPGWTWEILPWTVLMTAFGFIGSAARARSGPGPVSD</sequence>
<organism evidence="2 3">
    <name type="scientific">Sphingomonas quercus</name>
    <dbReference type="NCBI Taxonomy" id="2842451"/>
    <lineage>
        <taxon>Bacteria</taxon>
        <taxon>Pseudomonadati</taxon>
        <taxon>Pseudomonadota</taxon>
        <taxon>Alphaproteobacteria</taxon>
        <taxon>Sphingomonadales</taxon>
        <taxon>Sphingomonadaceae</taxon>
        <taxon>Sphingomonas</taxon>
    </lineage>
</organism>
<feature type="transmembrane region" description="Helical" evidence="1">
    <location>
        <begin position="21"/>
        <end position="38"/>
    </location>
</feature>
<evidence type="ECO:0000313" key="2">
    <source>
        <dbReference type="EMBL" id="MBU3078262.1"/>
    </source>
</evidence>
<dbReference type="Proteomes" id="UP000776276">
    <property type="component" value="Unassembled WGS sequence"/>
</dbReference>
<keyword evidence="1" id="KW-1133">Transmembrane helix</keyword>
<reference evidence="2 3" key="1">
    <citation type="submission" date="2021-06" db="EMBL/GenBank/DDBJ databases">
        <title>Sphingomonas sp. XMGL2, whole genome shotgun sequencing project.</title>
        <authorList>
            <person name="Zhao G."/>
            <person name="Shen L."/>
        </authorList>
    </citation>
    <scope>NUCLEOTIDE SEQUENCE [LARGE SCALE GENOMIC DNA]</scope>
    <source>
        <strain evidence="2 3">XMGL2</strain>
    </source>
</reference>
<proteinExistence type="predicted"/>
<evidence type="ECO:0000256" key="1">
    <source>
        <dbReference type="SAM" id="Phobius"/>
    </source>
</evidence>
<dbReference type="RefSeq" id="WP_216324218.1">
    <property type="nucleotide sequence ID" value="NZ_JAHKRT010000005.1"/>
</dbReference>